<name>A0A2K5KP83_CERAT</name>
<dbReference type="InterPro" id="IPR001478">
    <property type="entry name" value="PDZ"/>
</dbReference>
<dbReference type="Pfam" id="PF00595">
    <property type="entry name" value="PDZ"/>
    <property type="match status" value="1"/>
</dbReference>
<feature type="region of interest" description="Disordered" evidence="9">
    <location>
        <begin position="1161"/>
        <end position="1186"/>
    </location>
</feature>
<dbReference type="SMART" id="SM00239">
    <property type="entry name" value="C2"/>
    <property type="match status" value="2"/>
</dbReference>
<dbReference type="GO" id="GO:0042734">
    <property type="term" value="C:presynaptic membrane"/>
    <property type="evidence" value="ECO:0007669"/>
    <property type="project" value="TreeGrafter"/>
</dbReference>
<evidence type="ECO:0000256" key="4">
    <source>
        <dbReference type="ARBA" id="ARBA00022771"/>
    </source>
</evidence>
<gene>
    <name evidence="12" type="primary">RIMS2</name>
</gene>
<dbReference type="CDD" id="cd06714">
    <property type="entry name" value="PDZ_RIM-like"/>
    <property type="match status" value="1"/>
</dbReference>
<evidence type="ECO:0000256" key="3">
    <source>
        <dbReference type="ARBA" id="ARBA00022737"/>
    </source>
</evidence>
<feature type="compositionally biased region" description="Basic and acidic residues" evidence="9">
    <location>
        <begin position="50"/>
        <end position="64"/>
    </location>
</feature>
<feature type="compositionally biased region" description="Basic and acidic residues" evidence="9">
    <location>
        <begin position="346"/>
        <end position="360"/>
    </location>
</feature>
<evidence type="ECO:0000256" key="7">
    <source>
        <dbReference type="ARBA" id="ARBA00023018"/>
    </source>
</evidence>
<dbReference type="Gene3D" id="2.60.40.150">
    <property type="entry name" value="C2 domain"/>
    <property type="match status" value="2"/>
</dbReference>
<dbReference type="FunFam" id="2.30.42.10:FF:000003">
    <property type="entry name" value="Regulating synaptic membrane exocytosis protein 1, putative"/>
    <property type="match status" value="1"/>
</dbReference>
<dbReference type="GO" id="GO:0030154">
    <property type="term" value="P:cell differentiation"/>
    <property type="evidence" value="ECO:0007669"/>
    <property type="project" value="UniProtKB-KW"/>
</dbReference>
<keyword evidence="2" id="KW-0479">Metal-binding</keyword>
<evidence type="ECO:0000259" key="11">
    <source>
        <dbReference type="PROSITE" id="PS50106"/>
    </source>
</evidence>
<organism evidence="12 13">
    <name type="scientific">Cercocebus atys</name>
    <name type="common">Sooty mangabey</name>
    <name type="synonym">Cercocebus torquatus atys</name>
    <dbReference type="NCBI Taxonomy" id="9531"/>
    <lineage>
        <taxon>Eukaryota</taxon>
        <taxon>Metazoa</taxon>
        <taxon>Chordata</taxon>
        <taxon>Craniata</taxon>
        <taxon>Vertebrata</taxon>
        <taxon>Euteleostomi</taxon>
        <taxon>Mammalia</taxon>
        <taxon>Eutheria</taxon>
        <taxon>Euarchontoglires</taxon>
        <taxon>Primates</taxon>
        <taxon>Haplorrhini</taxon>
        <taxon>Catarrhini</taxon>
        <taxon>Cercopithecidae</taxon>
        <taxon>Cercopithecinae</taxon>
        <taxon>Cercocebus</taxon>
    </lineage>
</organism>
<feature type="compositionally biased region" description="Basic and acidic residues" evidence="9">
    <location>
        <begin position="95"/>
        <end position="106"/>
    </location>
</feature>
<feature type="compositionally biased region" description="Polar residues" evidence="9">
    <location>
        <begin position="228"/>
        <end position="240"/>
    </location>
</feature>
<dbReference type="GO" id="GO:0050806">
    <property type="term" value="P:positive regulation of synaptic transmission"/>
    <property type="evidence" value="ECO:0007669"/>
    <property type="project" value="TreeGrafter"/>
</dbReference>
<feature type="compositionally biased region" description="Basic and acidic residues" evidence="9">
    <location>
        <begin position="252"/>
        <end position="269"/>
    </location>
</feature>
<evidence type="ECO:0000259" key="10">
    <source>
        <dbReference type="PROSITE" id="PS50004"/>
    </source>
</evidence>
<evidence type="ECO:0000313" key="12">
    <source>
        <dbReference type="Ensembl" id="ENSCATP00000002512.1"/>
    </source>
</evidence>
<sequence length="1409" mass="159805">MQFETLRQVCNSVLSHFHGVFSSPPNILQNELFGQTLNNARKRSPSVSRDQNRRYDQREEREEYSQYATSDSAMPRSPSDYADRRSQHEPQFYEDSDHLSYRDSNRRSHRHSKEYIVDDEDVESRDEYERQRREEEYQSRYRSDPNLARYPVKPQPYEEQMRIHAEVSRARHERRHSDVSLANADLEDSRISMLRMDRPSRQRSISERRAAMENQRSYSMERTREAQGPSSYAQRTTNHSPPTPRRSPLPVDRPDLRRTDSLRKQHHLDPSSAVRKTKREKMETMLRNDSLSSDQSESVRPPPPKPHKSKKGGKMRQVSLSSSEEELASTPEYTSCDDVEIESESVSEKGDSQKGKRKTSEQAVLSDSNTRSERQKKMMYFGGHSLEEDLEWSEPQIKDSGVDTCSSTTLNEEHSHSDKHPVTWQPSKDGDRLIGRILLNKRLKDGSVPRDSGAMLGLKVVGGKMTESGRLCAFITKVKKGSLADTVGHLRPGDEVLEWNGRLLQGATFEEVYNIILESKPEPQVELVVSRPIGDIPRIPDSTHAQLESSSSSFESQKMDRPSISVTSPMSPGMLRDVPQFLSGQLSNQSLSRRTTPFVPRVQIKLWFDKVGHQLIVTILGAKDLPSREDGRPRNPYVKIYFLPDRSDKNKRRTKTVKKTLEPKWNQTFIYSPVHRREFRERMLEITLWDQARVREEESEFLGEILIELETALLDDEPHWYKLQTHDVSSLPLPHPSPYMPRRQLHGESPTRRLQRSKRISDSEVSDYDCDDGIGVVSDYRHDGRDLQSSTLSVPEQVMSSNHCSPSGSPHRVDVIGRTRSWSPSVPPPQSRNVEQGHRGTRTTTGHYNTISRMDRHRVMDDHYSPDRDSHFLTLPRSRYSQTIDHHHRDDRDCEAADRQPYHRSRSTEQRPLLERTTTRSRSTERPDTNLMRSMPSLMTGRSAPPSPALSRSHPRTGSVQTSPSSTPVAGRRGRQLPQLPPKGTLDRKELDSTRRRYAGTMDIEERNRQMKINKYKQVAGSDPRLEQDYHSKYRSGWDPHRGADNVSTKSSDSDVSDISAVSRTSSASRFSSTSYMSVQSERPRGNKKISVFTSKMQSRQMGISGKNMTKSTSISGDMCSLEKNDGSQSDTAVGALGTSGKKRRSSIGAKMVAIVGLSRKSRSASQLSQTEAGGKKLRSTVQRSTETGLAVEMRNWMTRQASRESTDGSMNSYSSEGNLIFPGVRLASDSQFSDFLDGLGPAQLVGRQTLATPAMGDIQVGMMDKKGQLEVEIIRARGLVVKPGSKTLPAPYVKVYLLDNGVCIAKKKTKVARKTLEPLYQQLLSFEESPQGKVLQIIVWGDYGRMDHKSFMGVAQILLDELELSNMVIGWFKLFPPSSLVDPTLAPLTRRASQSSLESSTGPSYSRS</sequence>
<feature type="domain" description="C2" evidence="10">
    <location>
        <begin position="1255"/>
        <end position="1373"/>
    </location>
</feature>
<dbReference type="InterPro" id="IPR036034">
    <property type="entry name" value="PDZ_sf"/>
</dbReference>
<dbReference type="FunFam" id="2.60.40.150:FF:000001">
    <property type="entry name" value="Regulating synaptic membrane exocytosis 3, isoform CRA_a"/>
    <property type="match status" value="1"/>
</dbReference>
<dbReference type="SMART" id="SM00228">
    <property type="entry name" value="PDZ"/>
    <property type="match status" value="1"/>
</dbReference>
<feature type="compositionally biased region" description="Basic and acidic residues" evidence="9">
    <location>
        <begin position="125"/>
        <end position="143"/>
    </location>
</feature>
<feature type="domain" description="PDZ" evidence="11">
    <location>
        <begin position="445"/>
        <end position="531"/>
    </location>
</feature>
<feature type="region of interest" description="Disordered" evidence="9">
    <location>
        <begin position="539"/>
        <end position="570"/>
    </location>
</feature>
<dbReference type="InterPro" id="IPR039032">
    <property type="entry name" value="Rim-like"/>
</dbReference>
<keyword evidence="13" id="KW-1185">Reference proteome</keyword>
<feature type="region of interest" description="Disordered" evidence="9">
    <location>
        <begin position="780"/>
        <end position="1055"/>
    </location>
</feature>
<feature type="region of interest" description="Disordered" evidence="9">
    <location>
        <begin position="192"/>
        <end position="375"/>
    </location>
</feature>
<dbReference type="Pfam" id="PF00168">
    <property type="entry name" value="C2"/>
    <property type="match status" value="2"/>
</dbReference>
<feature type="compositionally biased region" description="Acidic residues" evidence="9">
    <location>
        <begin position="335"/>
        <end position="345"/>
    </location>
</feature>
<feature type="compositionally biased region" description="Basic and acidic residues" evidence="9">
    <location>
        <begin position="853"/>
        <end position="871"/>
    </location>
</feature>
<evidence type="ECO:0000313" key="13">
    <source>
        <dbReference type="Proteomes" id="UP000233060"/>
    </source>
</evidence>
<feature type="region of interest" description="Disordered" evidence="9">
    <location>
        <begin position="1123"/>
        <end position="1142"/>
    </location>
</feature>
<feature type="region of interest" description="Disordered" evidence="9">
    <location>
        <begin position="731"/>
        <end position="768"/>
    </location>
</feature>
<feature type="region of interest" description="Disordered" evidence="9">
    <location>
        <begin position="400"/>
        <end position="427"/>
    </location>
</feature>
<dbReference type="InterPro" id="IPR035892">
    <property type="entry name" value="C2_domain_sf"/>
</dbReference>
<feature type="compositionally biased region" description="Polar residues" evidence="9">
    <location>
        <begin position="958"/>
        <end position="968"/>
    </location>
</feature>
<dbReference type="Ensembl" id="ENSCATT00000012065.1">
    <property type="protein sequence ID" value="ENSCATP00000002512.1"/>
    <property type="gene ID" value="ENSCATG00000010455.1"/>
</dbReference>
<dbReference type="GO" id="GO:2000300">
    <property type="term" value="P:regulation of synaptic vesicle exocytosis"/>
    <property type="evidence" value="ECO:0007669"/>
    <property type="project" value="TreeGrafter"/>
</dbReference>
<dbReference type="GO" id="GO:0048791">
    <property type="term" value="P:calcium ion-regulated exocytosis of neurotransmitter"/>
    <property type="evidence" value="ECO:0007669"/>
    <property type="project" value="TreeGrafter"/>
</dbReference>
<dbReference type="FunFam" id="2.60.40.150:FF:000003">
    <property type="entry name" value="Regulating synaptic membrane exocytosis protein 2"/>
    <property type="match status" value="1"/>
</dbReference>
<evidence type="ECO:0000256" key="1">
    <source>
        <dbReference type="ARBA" id="ARBA00022553"/>
    </source>
</evidence>
<feature type="domain" description="C2" evidence="10">
    <location>
        <begin position="598"/>
        <end position="721"/>
    </location>
</feature>
<dbReference type="GO" id="GO:0044325">
    <property type="term" value="F:transmembrane transporter binding"/>
    <property type="evidence" value="ECO:0007669"/>
    <property type="project" value="TreeGrafter"/>
</dbReference>
<dbReference type="GO" id="GO:0031267">
    <property type="term" value="F:small GTPase binding"/>
    <property type="evidence" value="ECO:0007669"/>
    <property type="project" value="InterPro"/>
</dbReference>
<evidence type="ECO:0000256" key="2">
    <source>
        <dbReference type="ARBA" id="ARBA00022723"/>
    </source>
</evidence>
<feature type="compositionally biased region" description="Basic and acidic residues" evidence="9">
    <location>
        <begin position="411"/>
        <end position="421"/>
    </location>
</feature>
<evidence type="ECO:0000256" key="5">
    <source>
        <dbReference type="ARBA" id="ARBA00022782"/>
    </source>
</evidence>
<protein>
    <submittedName>
        <fullName evidence="12">Regulating synaptic membrane exocytosis 2</fullName>
    </submittedName>
</protein>
<feature type="compositionally biased region" description="Basic and acidic residues" evidence="9">
    <location>
        <begin position="884"/>
        <end position="928"/>
    </location>
</feature>
<dbReference type="SUPFAM" id="SSF49562">
    <property type="entry name" value="C2 domain (Calcium/lipid-binding domain, CaLB)"/>
    <property type="match status" value="2"/>
</dbReference>
<dbReference type="InterPro" id="IPR000008">
    <property type="entry name" value="C2_dom"/>
</dbReference>
<keyword evidence="6" id="KW-0862">Zinc</keyword>
<keyword evidence="4" id="KW-0863">Zinc-finger</keyword>
<evidence type="ECO:0000256" key="9">
    <source>
        <dbReference type="SAM" id="MobiDB-lite"/>
    </source>
</evidence>
<dbReference type="GO" id="GO:0008270">
    <property type="term" value="F:zinc ion binding"/>
    <property type="evidence" value="ECO:0007669"/>
    <property type="project" value="UniProtKB-KW"/>
</dbReference>
<dbReference type="Bgee" id="ENSCATG00000010455">
    <property type="expression patterns" value="Expressed in cerebellum and 5 other cell types or tissues"/>
</dbReference>
<evidence type="ECO:0000256" key="8">
    <source>
        <dbReference type="ARBA" id="ARBA00034103"/>
    </source>
</evidence>
<feature type="compositionally biased region" description="Basic residues" evidence="9">
    <location>
        <begin position="305"/>
        <end position="314"/>
    </location>
</feature>
<dbReference type="CDD" id="cd04031">
    <property type="entry name" value="C2A_RIM1alpha"/>
    <property type="match status" value="1"/>
</dbReference>
<feature type="compositionally biased region" description="Basic and acidic residues" evidence="9">
    <location>
        <begin position="985"/>
        <end position="995"/>
    </location>
</feature>
<keyword evidence="3" id="KW-0677">Repeat</keyword>
<dbReference type="PANTHER" id="PTHR12157">
    <property type="entry name" value="REGULATING SYNAPTIC MEMBRANE EXOCYTOSIS PROTEIN"/>
    <property type="match status" value="1"/>
</dbReference>
<feature type="compositionally biased region" description="Polar residues" evidence="9">
    <location>
        <begin position="287"/>
        <end position="298"/>
    </location>
</feature>
<keyword evidence="1" id="KW-0597">Phosphoprotein</keyword>
<dbReference type="Proteomes" id="UP000233060">
    <property type="component" value="Unassembled WGS sequence"/>
</dbReference>
<evidence type="ECO:0000256" key="6">
    <source>
        <dbReference type="ARBA" id="ARBA00022833"/>
    </source>
</evidence>
<proteinExistence type="predicted"/>
<dbReference type="PROSITE" id="PS50106">
    <property type="entry name" value="PDZ"/>
    <property type="match status" value="1"/>
</dbReference>
<accession>A0A2K5KP83</accession>
<dbReference type="GeneTree" id="ENSGT00940000155236"/>
<dbReference type="CDD" id="cd04028">
    <property type="entry name" value="C2B_RIM1alpha"/>
    <property type="match status" value="1"/>
</dbReference>
<keyword evidence="5" id="KW-0221">Differentiation</keyword>
<feature type="region of interest" description="Disordered" evidence="9">
    <location>
        <begin position="39"/>
        <end position="156"/>
    </location>
</feature>
<dbReference type="GO" id="GO:0048788">
    <property type="term" value="C:cytoskeleton of presynaptic active zone"/>
    <property type="evidence" value="ECO:0007669"/>
    <property type="project" value="TreeGrafter"/>
</dbReference>
<dbReference type="OMA" id="KMGDETK"/>
<feature type="compositionally biased region" description="Polar residues" evidence="9">
    <location>
        <begin position="787"/>
        <end position="808"/>
    </location>
</feature>
<dbReference type="Gene3D" id="2.30.42.10">
    <property type="match status" value="1"/>
</dbReference>
<dbReference type="PROSITE" id="PS50004">
    <property type="entry name" value="C2"/>
    <property type="match status" value="2"/>
</dbReference>
<feature type="compositionally biased region" description="Basic and acidic residues" evidence="9">
    <location>
        <begin position="192"/>
        <end position="211"/>
    </location>
</feature>
<feature type="compositionally biased region" description="Basic and acidic residues" evidence="9">
    <location>
        <begin position="1024"/>
        <end position="1044"/>
    </location>
</feature>
<reference evidence="12" key="2">
    <citation type="submission" date="2025-09" db="UniProtKB">
        <authorList>
            <consortium name="Ensembl"/>
        </authorList>
    </citation>
    <scope>IDENTIFICATION</scope>
</reference>
<dbReference type="GO" id="GO:1903861">
    <property type="term" value="P:positive regulation of dendrite extension"/>
    <property type="evidence" value="ECO:0007669"/>
    <property type="project" value="UniProtKB-ARBA"/>
</dbReference>
<dbReference type="SUPFAM" id="SSF50156">
    <property type="entry name" value="PDZ domain-like"/>
    <property type="match status" value="1"/>
</dbReference>
<dbReference type="GO" id="GO:0048167">
    <property type="term" value="P:regulation of synaptic plasticity"/>
    <property type="evidence" value="ECO:0007669"/>
    <property type="project" value="TreeGrafter"/>
</dbReference>
<keyword evidence="7" id="KW-0770">Synapse</keyword>
<dbReference type="PANTHER" id="PTHR12157:SF15">
    <property type="entry name" value="REGULATING SYNAPTIC MEMBRANE EXOCYTOSIS PROTEIN 2"/>
    <property type="match status" value="1"/>
</dbReference>
<dbReference type="GO" id="GO:0042391">
    <property type="term" value="P:regulation of membrane potential"/>
    <property type="evidence" value="ECO:0007669"/>
    <property type="project" value="TreeGrafter"/>
</dbReference>
<reference evidence="12" key="1">
    <citation type="submission" date="2025-08" db="UniProtKB">
        <authorList>
            <consortium name="Ensembl"/>
        </authorList>
    </citation>
    <scope>IDENTIFICATION</scope>
</reference>
<comment type="subcellular location">
    <subcellularLocation>
        <location evidence="8">Synapse</location>
    </subcellularLocation>
</comment>